<evidence type="ECO:0000256" key="5">
    <source>
        <dbReference type="ARBA" id="ARBA00022989"/>
    </source>
</evidence>
<evidence type="ECO:0000256" key="7">
    <source>
        <dbReference type="ARBA" id="ARBA00023136"/>
    </source>
</evidence>
<dbReference type="InterPro" id="IPR043574">
    <property type="entry name" value="CARD19"/>
</dbReference>
<evidence type="ECO:0000313" key="14">
    <source>
        <dbReference type="Proteomes" id="UP001044222"/>
    </source>
</evidence>
<evidence type="ECO:0000256" key="4">
    <source>
        <dbReference type="ARBA" id="ARBA00022824"/>
    </source>
</evidence>
<dbReference type="FunFam" id="1.10.533.10:FF:000015">
    <property type="entry name" value="Caspase recruitment domain-containing protein 19"/>
    <property type="match status" value="1"/>
</dbReference>
<evidence type="ECO:0000256" key="11">
    <source>
        <dbReference type="ARBA" id="ARBA00083642"/>
    </source>
</evidence>
<dbReference type="GO" id="GO:0031966">
    <property type="term" value="C:mitochondrial membrane"/>
    <property type="evidence" value="ECO:0007669"/>
    <property type="project" value="UniProtKB-SubCell"/>
</dbReference>
<evidence type="ECO:0000256" key="3">
    <source>
        <dbReference type="ARBA" id="ARBA00022692"/>
    </source>
</evidence>
<name>A0A9D3M0D9_ANGAN</name>
<keyword evidence="3 12" id="KW-0812">Transmembrane</keyword>
<dbReference type="PANTHER" id="PTHR34765:SF1">
    <property type="entry name" value="CASPASE RECRUITMENT DOMAIN-CONTAINING PROTEIN 19"/>
    <property type="match status" value="1"/>
</dbReference>
<feature type="transmembrane region" description="Helical" evidence="12">
    <location>
        <begin position="176"/>
        <end position="195"/>
    </location>
</feature>
<dbReference type="InterPro" id="IPR011029">
    <property type="entry name" value="DEATH-like_dom_sf"/>
</dbReference>
<comment type="caution">
    <text evidence="13">The sequence shown here is derived from an EMBL/GenBank/DDBJ whole genome shotgun (WGS) entry which is preliminary data.</text>
</comment>
<dbReference type="PANTHER" id="PTHR34765">
    <property type="entry name" value="CASPASE RECRUITMENT DOMAIN-CONTAINING PROTEIN 19"/>
    <property type="match status" value="1"/>
</dbReference>
<keyword evidence="4" id="KW-0256">Endoplasmic reticulum</keyword>
<comment type="subunit">
    <text evidence="9">Associates with BCL10 by CARD-CARD interaction.</text>
</comment>
<reference evidence="13" key="1">
    <citation type="submission" date="2021-01" db="EMBL/GenBank/DDBJ databases">
        <title>A chromosome-scale assembly of European eel, Anguilla anguilla.</title>
        <authorList>
            <person name="Henkel C."/>
            <person name="Jong-Raadsen S.A."/>
            <person name="Dufour S."/>
            <person name="Weltzien F.-A."/>
            <person name="Palstra A.P."/>
            <person name="Pelster B."/>
            <person name="Spaink H.P."/>
            <person name="Van Den Thillart G.E."/>
            <person name="Jansen H."/>
            <person name="Zahm M."/>
            <person name="Klopp C."/>
            <person name="Cedric C."/>
            <person name="Louis A."/>
            <person name="Berthelot C."/>
            <person name="Parey E."/>
            <person name="Roest Crollius H."/>
            <person name="Montfort J."/>
            <person name="Robinson-Rechavi M."/>
            <person name="Bucao C."/>
            <person name="Bouchez O."/>
            <person name="Gislard M."/>
            <person name="Lluch J."/>
            <person name="Milhes M."/>
            <person name="Lampietro C."/>
            <person name="Lopez Roques C."/>
            <person name="Donnadieu C."/>
            <person name="Braasch I."/>
            <person name="Desvignes T."/>
            <person name="Postlethwait J."/>
            <person name="Bobe J."/>
            <person name="Guiguen Y."/>
            <person name="Dirks R."/>
        </authorList>
    </citation>
    <scope>NUCLEOTIDE SEQUENCE</scope>
    <source>
        <strain evidence="13">Tag_6206</strain>
        <tissue evidence="13">Liver</tissue>
    </source>
</reference>
<evidence type="ECO:0000256" key="9">
    <source>
        <dbReference type="ARBA" id="ARBA00064785"/>
    </source>
</evidence>
<keyword evidence="5 12" id="KW-1133">Transmembrane helix</keyword>
<evidence type="ECO:0000256" key="8">
    <source>
        <dbReference type="ARBA" id="ARBA00023157"/>
    </source>
</evidence>
<evidence type="ECO:0000256" key="6">
    <source>
        <dbReference type="ARBA" id="ARBA00023128"/>
    </source>
</evidence>
<evidence type="ECO:0000256" key="2">
    <source>
        <dbReference type="ARBA" id="ARBA00004389"/>
    </source>
</evidence>
<organism evidence="13 14">
    <name type="scientific">Anguilla anguilla</name>
    <name type="common">European freshwater eel</name>
    <name type="synonym">Muraena anguilla</name>
    <dbReference type="NCBI Taxonomy" id="7936"/>
    <lineage>
        <taxon>Eukaryota</taxon>
        <taxon>Metazoa</taxon>
        <taxon>Chordata</taxon>
        <taxon>Craniata</taxon>
        <taxon>Vertebrata</taxon>
        <taxon>Euteleostomi</taxon>
        <taxon>Actinopterygii</taxon>
        <taxon>Neopterygii</taxon>
        <taxon>Teleostei</taxon>
        <taxon>Anguilliformes</taxon>
        <taxon>Anguillidae</taxon>
        <taxon>Anguilla</taxon>
    </lineage>
</organism>
<keyword evidence="8" id="KW-1015">Disulfide bond</keyword>
<evidence type="ECO:0000256" key="1">
    <source>
        <dbReference type="ARBA" id="ARBA00004304"/>
    </source>
</evidence>
<dbReference type="EMBL" id="JAFIRN010000012">
    <property type="protein sequence ID" value="KAG5838480.1"/>
    <property type="molecule type" value="Genomic_DNA"/>
</dbReference>
<keyword evidence="7 12" id="KW-0472">Membrane</keyword>
<dbReference type="AlphaFoldDB" id="A0A9D3M0D9"/>
<dbReference type="GO" id="GO:0005789">
    <property type="term" value="C:endoplasmic reticulum membrane"/>
    <property type="evidence" value="ECO:0007669"/>
    <property type="project" value="UniProtKB-SubCell"/>
</dbReference>
<gene>
    <name evidence="13" type="ORF">ANANG_G00224130</name>
</gene>
<evidence type="ECO:0000256" key="12">
    <source>
        <dbReference type="SAM" id="Phobius"/>
    </source>
</evidence>
<keyword evidence="14" id="KW-1185">Reference proteome</keyword>
<evidence type="ECO:0000313" key="13">
    <source>
        <dbReference type="EMBL" id="KAG5838480.1"/>
    </source>
</evidence>
<proteinExistence type="predicted"/>
<dbReference type="Proteomes" id="UP001044222">
    <property type="component" value="Chromosome 12"/>
</dbReference>
<sequence length="233" mass="26529">MAETQQWEAPHERICWESGMGGTKIANWQRRSGDAPVRKKEEKVAGLSTMADSYYDQLLKDSEFLATNQRLDTELLDKLVLQLNRIYPQILNDKEAHRFRNLSVPTSIRLAELLAHLKVKGEEACHEFYRALHIHAEDVYFSLPTRVSRRETTDPARTNPAVDLGERFVLNDRGPWFFVGCLSVAVGLAVLYYCGDSKVFGDPRRVLGFTALGLGRQAKEVLISYTDDTNRKL</sequence>
<evidence type="ECO:0000256" key="10">
    <source>
        <dbReference type="ARBA" id="ARBA00067938"/>
    </source>
</evidence>
<comment type="subcellular location">
    <subcellularLocation>
        <location evidence="2">Endoplasmic reticulum membrane</location>
        <topology evidence="2">Single-pass membrane protein</topology>
    </subcellularLocation>
    <subcellularLocation>
        <location evidence="1">Mitochondrion membrane</location>
        <topology evidence="1">Single-pass membrane protein</topology>
    </subcellularLocation>
</comment>
<keyword evidence="6" id="KW-0496">Mitochondrion</keyword>
<accession>A0A9D3M0D9</accession>
<dbReference type="Gene3D" id="1.10.533.10">
    <property type="entry name" value="Death Domain, Fas"/>
    <property type="match status" value="1"/>
</dbReference>
<protein>
    <recommendedName>
        <fullName evidence="10">Caspase recruitment domain-containing protein 19</fullName>
    </recommendedName>
    <alternativeName>
        <fullName evidence="11">Bcl10-interacting CARD protein</fullName>
    </alternativeName>
</protein>